<reference evidence="2" key="1">
    <citation type="journal article" date="2014" name="Int. J. Syst. Evol. Microbiol.">
        <title>Complete genome sequence of Corynebacterium casei LMG S-19264T (=DSM 44701T), isolated from a smear-ripened cheese.</title>
        <authorList>
            <consortium name="US DOE Joint Genome Institute (JGI-PGF)"/>
            <person name="Walter F."/>
            <person name="Albersmeier A."/>
            <person name="Kalinowski J."/>
            <person name="Ruckert C."/>
        </authorList>
    </citation>
    <scope>NUCLEOTIDE SEQUENCE</scope>
    <source>
        <strain evidence="2">CGMCC 1.15371</strain>
    </source>
</reference>
<evidence type="ECO:0000256" key="1">
    <source>
        <dbReference type="SAM" id="Phobius"/>
    </source>
</evidence>
<dbReference type="RefSeq" id="WP_188689143.1">
    <property type="nucleotide sequence ID" value="NZ_BMIR01000002.1"/>
</dbReference>
<evidence type="ECO:0000313" key="2">
    <source>
        <dbReference type="EMBL" id="GGE30630.1"/>
    </source>
</evidence>
<reference evidence="2" key="2">
    <citation type="submission" date="2020-09" db="EMBL/GenBank/DDBJ databases">
        <authorList>
            <person name="Sun Q."/>
            <person name="Zhou Y."/>
        </authorList>
    </citation>
    <scope>NUCLEOTIDE SEQUENCE</scope>
    <source>
        <strain evidence="2">CGMCC 1.15371</strain>
    </source>
</reference>
<dbReference type="Proteomes" id="UP000628775">
    <property type="component" value="Unassembled WGS sequence"/>
</dbReference>
<organism evidence="2 3">
    <name type="scientific">Pullulanibacillus camelliae</name>
    <dbReference type="NCBI Taxonomy" id="1707096"/>
    <lineage>
        <taxon>Bacteria</taxon>
        <taxon>Bacillati</taxon>
        <taxon>Bacillota</taxon>
        <taxon>Bacilli</taxon>
        <taxon>Bacillales</taxon>
        <taxon>Sporolactobacillaceae</taxon>
        <taxon>Pullulanibacillus</taxon>
    </lineage>
</organism>
<sequence length="64" mass="7363">MKTMQTILLPVALLLLASSFLINDFVIRLPLGLFVIWIAISLVLLNFYIVLKLKERQSKAYNNK</sequence>
<protein>
    <submittedName>
        <fullName evidence="2">Uncharacterized protein</fullName>
    </submittedName>
</protein>
<dbReference type="AlphaFoldDB" id="A0A8J2YCG2"/>
<gene>
    <name evidence="2" type="ORF">GCM10011391_06620</name>
</gene>
<evidence type="ECO:0000313" key="3">
    <source>
        <dbReference type="Proteomes" id="UP000628775"/>
    </source>
</evidence>
<accession>A0A8J2YCG2</accession>
<keyword evidence="3" id="KW-1185">Reference proteome</keyword>
<dbReference type="EMBL" id="BMIR01000002">
    <property type="protein sequence ID" value="GGE30630.1"/>
    <property type="molecule type" value="Genomic_DNA"/>
</dbReference>
<keyword evidence="1" id="KW-1133">Transmembrane helix</keyword>
<feature type="transmembrane region" description="Helical" evidence="1">
    <location>
        <begin position="31"/>
        <end position="51"/>
    </location>
</feature>
<keyword evidence="1" id="KW-0472">Membrane</keyword>
<comment type="caution">
    <text evidence="2">The sequence shown here is derived from an EMBL/GenBank/DDBJ whole genome shotgun (WGS) entry which is preliminary data.</text>
</comment>
<name>A0A8J2YCG2_9BACL</name>
<proteinExistence type="predicted"/>
<keyword evidence="1" id="KW-0812">Transmembrane</keyword>